<reference evidence="2 3" key="1">
    <citation type="submission" date="2015-06" db="EMBL/GenBank/DDBJ databases">
        <title>Genome sequence of Pseudoalteromonas peptidolytica.</title>
        <authorList>
            <person name="Xie B.-B."/>
            <person name="Rong J.-C."/>
            <person name="Qin Q.-L."/>
            <person name="Zhang Y.-Z."/>
        </authorList>
    </citation>
    <scope>NUCLEOTIDE SEQUENCE [LARGE SCALE GENOMIC DNA]</scope>
    <source>
        <strain evidence="2 3">F12-50-A1</strain>
    </source>
</reference>
<name>A0A8I0MYH9_9GAMM</name>
<protein>
    <submittedName>
        <fullName evidence="2">Uncharacterized protein</fullName>
    </submittedName>
</protein>
<feature type="region of interest" description="Disordered" evidence="1">
    <location>
        <begin position="1"/>
        <end position="23"/>
    </location>
</feature>
<gene>
    <name evidence="2" type="ORF">PPEP_a3311</name>
</gene>
<dbReference type="EMBL" id="AQHF01000030">
    <property type="protein sequence ID" value="MBE0348186.1"/>
    <property type="molecule type" value="Genomic_DNA"/>
</dbReference>
<evidence type="ECO:0000256" key="1">
    <source>
        <dbReference type="SAM" id="MobiDB-lite"/>
    </source>
</evidence>
<sequence>MTGYSDEHNKEGIHEVHTALLGDTQTVERACTALSSPTAAN</sequence>
<dbReference type="Proteomes" id="UP000660708">
    <property type="component" value="Unassembled WGS sequence"/>
</dbReference>
<keyword evidence="3" id="KW-1185">Reference proteome</keyword>
<evidence type="ECO:0000313" key="2">
    <source>
        <dbReference type="EMBL" id="MBE0348186.1"/>
    </source>
</evidence>
<comment type="caution">
    <text evidence="2">The sequence shown here is derived from an EMBL/GenBank/DDBJ whole genome shotgun (WGS) entry which is preliminary data.</text>
</comment>
<dbReference type="AlphaFoldDB" id="A0A8I0MYH9"/>
<feature type="compositionally biased region" description="Basic and acidic residues" evidence="1">
    <location>
        <begin position="1"/>
        <end position="17"/>
    </location>
</feature>
<evidence type="ECO:0000313" key="3">
    <source>
        <dbReference type="Proteomes" id="UP000660708"/>
    </source>
</evidence>
<accession>A0A8I0MYH9</accession>
<organism evidence="2 3">
    <name type="scientific">Pseudoalteromonas peptidolytica F12-50-A1</name>
    <dbReference type="NCBI Taxonomy" id="1315280"/>
    <lineage>
        <taxon>Bacteria</taxon>
        <taxon>Pseudomonadati</taxon>
        <taxon>Pseudomonadota</taxon>
        <taxon>Gammaproteobacteria</taxon>
        <taxon>Alteromonadales</taxon>
        <taxon>Pseudoalteromonadaceae</taxon>
        <taxon>Pseudoalteromonas</taxon>
    </lineage>
</organism>
<proteinExistence type="predicted"/>